<dbReference type="InterPro" id="IPR021714">
    <property type="entry name" value="URB1_N"/>
</dbReference>
<dbReference type="GO" id="GO:0000463">
    <property type="term" value="P:maturation of LSU-rRNA from tricistronic rRNA transcript (SSU-rRNA, 5.8S rRNA, LSU-rRNA)"/>
    <property type="evidence" value="ECO:0007669"/>
    <property type="project" value="TreeGrafter"/>
</dbReference>
<dbReference type="EMBL" id="LXFE01000152">
    <property type="protein sequence ID" value="OLL26710.1"/>
    <property type="molecule type" value="Genomic_DNA"/>
</dbReference>
<comment type="caution">
    <text evidence="4">The sequence shown here is derived from an EMBL/GenBank/DDBJ whole genome shotgun (WGS) entry which is preliminary data.</text>
</comment>
<reference evidence="4 5" key="1">
    <citation type="submission" date="2016-04" db="EMBL/GenBank/DDBJ databases">
        <title>Evolutionary innovation and constraint leading to complex multicellularity in the Ascomycota.</title>
        <authorList>
            <person name="Cisse O."/>
            <person name="Nguyen A."/>
            <person name="Hewitt D.A."/>
            <person name="Jedd G."/>
            <person name="Stajich J.E."/>
        </authorList>
    </citation>
    <scope>NUCLEOTIDE SEQUENCE [LARGE SCALE GENOMIC DNA]</scope>
    <source>
        <strain evidence="4 5">DAH-3</strain>
    </source>
</reference>
<dbReference type="OMA" id="VVWVWQS"/>
<organism evidence="4 5">
    <name type="scientific">Neolecta irregularis (strain DAH-3)</name>
    <dbReference type="NCBI Taxonomy" id="1198029"/>
    <lineage>
        <taxon>Eukaryota</taxon>
        <taxon>Fungi</taxon>
        <taxon>Dikarya</taxon>
        <taxon>Ascomycota</taxon>
        <taxon>Taphrinomycotina</taxon>
        <taxon>Neolectales</taxon>
        <taxon>Neolectaceae</taxon>
        <taxon>Neolecta</taxon>
    </lineage>
</organism>
<dbReference type="Pfam" id="PF11707">
    <property type="entry name" value="Npa1"/>
    <property type="match status" value="1"/>
</dbReference>
<feature type="domain" description="URB1 central HEAT repeat" evidence="3">
    <location>
        <begin position="548"/>
        <end position="720"/>
    </location>
</feature>
<dbReference type="InterPro" id="IPR039844">
    <property type="entry name" value="URB1"/>
</dbReference>
<feature type="domain" description="URB1 C-terminal" evidence="2">
    <location>
        <begin position="1456"/>
        <end position="1647"/>
    </location>
</feature>
<dbReference type="OrthoDB" id="72892at2759"/>
<feature type="domain" description="URB1 N-terminal" evidence="1">
    <location>
        <begin position="55"/>
        <end position="370"/>
    </location>
</feature>
<evidence type="ECO:0000259" key="2">
    <source>
        <dbReference type="Pfam" id="PF16201"/>
    </source>
</evidence>
<dbReference type="GO" id="GO:0005730">
    <property type="term" value="C:nucleolus"/>
    <property type="evidence" value="ECO:0007669"/>
    <property type="project" value="TreeGrafter"/>
</dbReference>
<evidence type="ECO:0000313" key="4">
    <source>
        <dbReference type="EMBL" id="OLL26710.1"/>
    </source>
</evidence>
<dbReference type="GO" id="GO:0000466">
    <property type="term" value="P:maturation of 5.8S rRNA from tricistronic rRNA transcript (SSU-rRNA, 5.8S rRNA, LSU-rRNA)"/>
    <property type="evidence" value="ECO:0007669"/>
    <property type="project" value="TreeGrafter"/>
</dbReference>
<gene>
    <name evidence="4" type="ORF">NEOLI_000341</name>
</gene>
<protein>
    <recommendedName>
        <fullName evidence="6">Nucleolar pre-ribosomal-associated protein 1</fullName>
    </recommendedName>
</protein>
<proteinExistence type="predicted"/>
<dbReference type="InterPro" id="IPR032436">
    <property type="entry name" value="URB1_C"/>
</dbReference>
<dbReference type="STRING" id="1198029.A0A1U7LVL0"/>
<dbReference type="PANTHER" id="PTHR13500">
    <property type="entry name" value="NUCLEOLAR PRERIBOSOMAL-ASSOCIATED PROTEIN 1"/>
    <property type="match status" value="1"/>
</dbReference>
<keyword evidence="5" id="KW-1185">Reference proteome</keyword>
<evidence type="ECO:0000259" key="3">
    <source>
        <dbReference type="Pfam" id="PF26140"/>
    </source>
</evidence>
<evidence type="ECO:0000313" key="5">
    <source>
        <dbReference type="Proteomes" id="UP000186594"/>
    </source>
</evidence>
<sequence>MEQNVQDLKLLLRQQSYEPLRKDLQTFRQIARSAETEEHHKNLLVHFVEQESPWQDLLHLWDSIYQLNYNNIFPIFPSLLRNILYFLSNSPELHKKGNTLIHMILEDHIKLIYRNLNSNRPQTISPTLDLLLSMVAFAEGKFSRDIFGALDWTLKFWGKLLGMKQTQPSREVGEPDAKRKKFDHPDVRTRMIKLVFSLLKYGHALEVLGMRGLMTPLIKGVKEDEAWVVKQVFDGLKDIVADRETPRSFKISFFNEWVLGQLSQLYLRQDEIENSLSVASITHSFFIALCTHPNIGVCFQDSGWYPQKYVPGKFSTNLYNKILSSFVLSLKPFENVHHAELLLAICKSCPELIAHITRHTTISLELKSATKAIATFALLEEFVNMPIPSQEVTFNTPPPVEIILENVLPAVINRTVLAKAFGHENALIRLFSARLLIAALTKLQLLGLWLHENFPGSEDTFLELSDSITKRVPDLNMIIYAFSSPATEIPSTSEVRLHLISLYNEVIPEFTSLQKFDPTPIITATICQSATTSVEQTYAFRILKIMENVKWWHKSTASSPLIVVLRAWFASNDRDTRVLAENVLNSWFKESMAFQTETVVPAISPLLSSLSILTNEERDVCFKFLEDCVARCFRSPFKYLDRAAELYVEEYGNTKQPKYISPLVLTIVEQRPFAESNLSTLEQKSLRRWIGVFLEHLMLSGEDGLLLSKAVFNLKGKFWKTLRRILSNWSSKSEDNNPTHHICCVCEKGGICPMLEDLVKGLQSPCHLGFYNEVLRVHPQMLKILTPVDVLRHINLGVHKTDDTNFIKLVKDYFQVASNSLDLFAVNIITRRIVALSKACETNTDRIVEINTWMDFFRSIWSSWQVQSNVGALHLWCIIFGDDQIMLKMAFPQTLGDHINFELARQIALMLDEVGNPNERFAELLDYFDNFSLAIVDGKTFMDKSRTEMYKTIFSIFVEHMAVSRCFLLLMKIMNLNSVATLSTSNRDENCLQAEIASSQKSFLTSTTNRQRGEPHIGRCFLERHYNATLPLIRSLREQSRLNLLRCSLEDLTLSGADVIVGFFGDDENSILHIAQYISTADFSGAQVNAFLTLLALCLKGHIQPRGNDIELNNSTSEVVHACVVEAIRNQIDFLLQELSSINFLHLPVFEKLFIIYPDGLKSKLTKMLKKSTFSRKETIVIKIMASQIGPEGGSRLLHGWITSSLDIITRRFAQDPVLSEDVVDFIDAFVNILRSDFKFSLDARVVNPVFETGLRSHITLKQTAELLLALTVFVDPNELNTSRALQIIFGHPPEKIFQTLEPPSALRRDIALLLHQLYFISPKSNATVSTLEGLLQLYNGSIDEADTSILAMIVDIESIRGESVAISHKPFDVKSSTAIFDSKRILKSIYNFPIEVDRSQLNLSDIMASRTELLQETELKASIYDPVLLLSMIAMFLKQHEPNQDFRKLIESNAFGYILICLSSTEKNILKMAYNILEHLWYTLETSKFREQGQITLIFTLLRNTFSEEEGLPTRISSAFATFLAIAPSVLLNPGHMMYEKLNKFLLQRPVFDIQDIPMLYSIIYTDEDWQKEVCWFLEILASGVKCYDDFEHFCKRHIFEWCFELYESHVSSSSVKNLVVLLLERAGLIREVRKGLETRYGMVSWLKLHGQDEKLRPLCEAYELE</sequence>
<evidence type="ECO:0008006" key="6">
    <source>
        <dbReference type="Google" id="ProtNLM"/>
    </source>
</evidence>
<dbReference type="Pfam" id="PF26140">
    <property type="entry name" value="HEAT_URB1"/>
    <property type="match status" value="1"/>
</dbReference>
<dbReference type="Proteomes" id="UP000186594">
    <property type="component" value="Unassembled WGS sequence"/>
</dbReference>
<name>A0A1U7LVL0_NEOID</name>
<dbReference type="Pfam" id="PF16201">
    <property type="entry name" value="NopRA1"/>
    <property type="match status" value="1"/>
</dbReference>
<evidence type="ECO:0000259" key="1">
    <source>
        <dbReference type="Pfam" id="PF11707"/>
    </source>
</evidence>
<dbReference type="InterPro" id="IPR059018">
    <property type="entry name" value="HEAT_URB1"/>
</dbReference>
<dbReference type="PANTHER" id="PTHR13500:SF0">
    <property type="entry name" value="NUCLEOLAR PRE-RIBOSOMAL-ASSOCIATED PROTEIN 1"/>
    <property type="match status" value="1"/>
</dbReference>
<accession>A0A1U7LVL0</accession>